<keyword evidence="2" id="KW-1133">Transmembrane helix</keyword>
<feature type="compositionally biased region" description="Basic and acidic residues" evidence="1">
    <location>
        <begin position="773"/>
        <end position="794"/>
    </location>
</feature>
<accession>A0A1Y1JN23</accession>
<dbReference type="OrthoDB" id="370590at2759"/>
<dbReference type="OMA" id="RCNDYMN"/>
<keyword evidence="2" id="KW-0812">Transmembrane</keyword>
<name>A0A1Y1JN23_PLAGO</name>
<protein>
    <submittedName>
        <fullName evidence="3">Uncharacterized protein</fullName>
    </submittedName>
</protein>
<evidence type="ECO:0000313" key="3">
    <source>
        <dbReference type="EMBL" id="GAW82845.1"/>
    </source>
</evidence>
<keyword evidence="2" id="KW-0472">Membrane</keyword>
<keyword evidence="4" id="KW-1185">Reference proteome</keyword>
<dbReference type="EMBL" id="BDQF01000014">
    <property type="protein sequence ID" value="GAW82845.1"/>
    <property type="molecule type" value="Genomic_DNA"/>
</dbReference>
<feature type="compositionally biased region" description="Polar residues" evidence="1">
    <location>
        <begin position="759"/>
        <end position="772"/>
    </location>
</feature>
<evidence type="ECO:0000256" key="1">
    <source>
        <dbReference type="SAM" id="MobiDB-lite"/>
    </source>
</evidence>
<dbReference type="Proteomes" id="UP000195521">
    <property type="component" value="Unassembled WGS sequence"/>
</dbReference>
<evidence type="ECO:0000313" key="4">
    <source>
        <dbReference type="Proteomes" id="UP000195521"/>
    </source>
</evidence>
<feature type="compositionally biased region" description="Polar residues" evidence="1">
    <location>
        <begin position="796"/>
        <end position="805"/>
    </location>
</feature>
<dbReference type="RefSeq" id="XP_028545434.1">
    <property type="nucleotide sequence ID" value="XM_028689633.1"/>
</dbReference>
<sequence>MKRHLQNEPSEHVLEYALLTINKNRINCVQKNIPYEESYLIKKKKYDNLLDLKFCHIRRKSNQNYSLDNTLSNIHCSNGHTARSHENNGGIETNCNQWKGRNQSSAYFILRQWCQQQPHHEERLCEEKDLKREDNFRVEVDKLNRENTPHGFSTPYGRNSLYRTFHNRASSHKGRGKNVPISYVVIGIHKHRNNTRCSYEEMTVEMVNYNVEEDGFYVQIHVDASEKYMFLLSNNEIVLIRNINKEKNNFIQGEFILHNKLLNIPIKRKIMKTEWFPKSPNVISLLTYEQTEVYKFYPCKFRSVIRLINIKEEPHLEIKIVIPDIDIFHRKIRNENIENIKEELHKMREINSSLYLSNTGEVQNMETDSNRILQMQGKNLNQHYNCSETWDQASSNHIVQNYHQGEHDKNSCEKMSKVYTNLELKKNSNTCHNRNEDLGVIYVRENTQSDHAKNEEKIYLSKKDKYKNLVVDYCFGSLSENILWVETCLFVLLKDGIILIYTPIITNECYISYSLFEEITRIQQLRIKKNKCTDGAYCDSKSINEEYSEDFLSHYEYFKNISVTQYREKFVCIKFNEEKNNTHGDSTRISSIDRNGDNPRGRTTQRRNMPSHHTYTTFSYAPYVINCMKGSTYRCINLLYTNQLVFICVSDKFGYVSFIMLNYYITPSMSMSTAVSSDNTTKEQPKESKFQKAINMLSHKKKKELFFFNIFNINENVIFEKMTLANLTNLINKDRYDEYYNRMNNSYQVSFLRRKMAQRNASQKDSPGVQSTHVRESVERENLEKGEAAERDENSLENVKNGQTSGKKRQVRIEDNYLEEVHRKTLNQIIKTERDDEIDSICHGLSKKKSLYVEVLAKKNNREEEEKRKEKAKNKTNPIHGKVCISDESDDKMEDFFSCYEDDKEIMEKEINEEINIQYNMLNVLLFDTYYTGMNNIRTIVLNSHNLLCFSFDKIILLHLVWIKFVNVIFYIIYLKNFLSAKLIHEMCKNGLYINTTIYKATISFYQFDYYTYLLFDHTKQLSYDSFVHLFSGDIGSNLTNKNSKCITDTQINFDHFQSSILYKVQYILNPIIIEDEDVMFQGKKSQDVYFIFTHFINLDSQRKEKLFMSNNINFFTCSVYKNLFLIYDCFKLHIIKKDIQNRDPDKRITTHLLVRGKNKNVKTFCPILRQSKLRNFYISTESVDDDSVDLKLYTNMLAFYINSRCNDYMNMLIKKNFIFYQGKLTLSNVMIINRNGYSKGKNPLNNDASTGMDGKMIKYMHNDDSPVDISTQMTYLNDNRNMGKYNKRSSSRMWSEQDNEICKGNTGNMTSSRDIKKGLINPAVNYIYHMKNEPDVHFKRNHNPNILQESKEIEFLKHAFTILHINDKNDESLLENRNTRLNEEIISTVWKKYNSRRTNSCSNSMIDQINPENLINDIKNHILRGDSNKNENVQCHLLVKKLIKIKNDYIHVKDYYLKKNNINLDMQPSDIKSKIYLLEKYIKLYYFFLDLNSYYENKFKKIKKRIIHSLAHNVIHFIKSHITIQNMSKALAEKNNILINDMNLCYQKQKLIQEKFTLLKKRVLLHNFLNSEQFRKKYTTLKV</sequence>
<reference evidence="4" key="1">
    <citation type="submission" date="2017-04" db="EMBL/GenBank/DDBJ databases">
        <title>Plasmodium gonderi genome.</title>
        <authorList>
            <person name="Arisue N."/>
            <person name="Honma H."/>
            <person name="Kawai S."/>
            <person name="Tougan T."/>
            <person name="Tanabe K."/>
            <person name="Horii T."/>
        </authorList>
    </citation>
    <scope>NUCLEOTIDE SEQUENCE [LARGE SCALE GENOMIC DNA]</scope>
    <source>
        <strain evidence="4">ATCC 30045</strain>
    </source>
</reference>
<evidence type="ECO:0000256" key="2">
    <source>
        <dbReference type="SAM" id="Phobius"/>
    </source>
</evidence>
<gene>
    <name evidence="3" type="ORF">PGO_131170</name>
</gene>
<feature type="region of interest" description="Disordered" evidence="1">
    <location>
        <begin position="757"/>
        <end position="811"/>
    </location>
</feature>
<organism evidence="3 4">
    <name type="scientific">Plasmodium gonderi</name>
    <dbReference type="NCBI Taxonomy" id="77519"/>
    <lineage>
        <taxon>Eukaryota</taxon>
        <taxon>Sar</taxon>
        <taxon>Alveolata</taxon>
        <taxon>Apicomplexa</taxon>
        <taxon>Aconoidasida</taxon>
        <taxon>Haemosporida</taxon>
        <taxon>Plasmodiidae</taxon>
        <taxon>Plasmodium</taxon>
        <taxon>Plasmodium (Plasmodium)</taxon>
    </lineage>
</organism>
<dbReference type="GeneID" id="39749583"/>
<feature type="region of interest" description="Disordered" evidence="1">
    <location>
        <begin position="581"/>
        <end position="609"/>
    </location>
</feature>
<feature type="transmembrane region" description="Helical" evidence="2">
    <location>
        <begin position="955"/>
        <end position="975"/>
    </location>
</feature>
<comment type="caution">
    <text evidence="3">The sequence shown here is derived from an EMBL/GenBank/DDBJ whole genome shotgun (WGS) entry which is preliminary data.</text>
</comment>
<proteinExistence type="predicted"/>